<comment type="subcellular location">
    <subcellularLocation>
        <location evidence="1">Cell membrane</location>
        <topology evidence="1">Multi-pass membrane protein</topology>
    </subcellularLocation>
</comment>
<dbReference type="KEGG" id="elk:111139606"/>
<organism evidence="10 11">
    <name type="scientific">Enhydra lutris kenyoni</name>
    <name type="common">northern sea otter</name>
    <dbReference type="NCBI Taxonomy" id="391180"/>
    <lineage>
        <taxon>Eukaryota</taxon>
        <taxon>Metazoa</taxon>
        <taxon>Chordata</taxon>
        <taxon>Craniata</taxon>
        <taxon>Vertebrata</taxon>
        <taxon>Euteleostomi</taxon>
        <taxon>Mammalia</taxon>
        <taxon>Eutheria</taxon>
        <taxon>Laurasiatheria</taxon>
        <taxon>Carnivora</taxon>
        <taxon>Caniformia</taxon>
        <taxon>Musteloidea</taxon>
        <taxon>Mustelidae</taxon>
        <taxon>Lutrinae</taxon>
        <taxon>Enhydra</taxon>
    </lineage>
</organism>
<feature type="transmembrane region" description="Helical" evidence="8">
    <location>
        <begin position="90"/>
        <end position="110"/>
    </location>
</feature>
<dbReference type="AlphaFoldDB" id="A0A2Y9IK31"/>
<evidence type="ECO:0000256" key="8">
    <source>
        <dbReference type="SAM" id="Phobius"/>
    </source>
</evidence>
<keyword evidence="3" id="KW-0716">Sensory transduction</keyword>
<dbReference type="InterPro" id="IPR000725">
    <property type="entry name" value="Olfact_rcpt"/>
</dbReference>
<keyword evidence="4 8" id="KW-0812">Transmembrane</keyword>
<keyword evidence="2" id="KW-1003">Cell membrane</keyword>
<evidence type="ECO:0000256" key="2">
    <source>
        <dbReference type="ARBA" id="ARBA00022475"/>
    </source>
</evidence>
<dbReference type="Gene3D" id="1.20.1070.10">
    <property type="entry name" value="Rhodopsin 7-helix transmembrane proteins"/>
    <property type="match status" value="1"/>
</dbReference>
<dbReference type="GO" id="GO:0007186">
    <property type="term" value="P:G protein-coupled receptor signaling pathway"/>
    <property type="evidence" value="ECO:0007669"/>
    <property type="project" value="InterPro"/>
</dbReference>
<name>A0A2Y9IK31_ENHLU</name>
<keyword evidence="5 8" id="KW-1133">Transmembrane helix</keyword>
<dbReference type="PRINTS" id="PR00245">
    <property type="entry name" value="OLFACTORYR"/>
</dbReference>
<evidence type="ECO:0000256" key="6">
    <source>
        <dbReference type="ARBA" id="ARBA00023136"/>
    </source>
</evidence>
<feature type="transmembrane region" description="Helical" evidence="8">
    <location>
        <begin position="117"/>
        <end position="137"/>
    </location>
</feature>
<dbReference type="GO" id="GO:0005886">
    <property type="term" value="C:plasma membrane"/>
    <property type="evidence" value="ECO:0007669"/>
    <property type="project" value="UniProtKB-SubCell"/>
</dbReference>
<feature type="transmembrane region" description="Helical" evidence="8">
    <location>
        <begin position="58"/>
        <end position="84"/>
    </location>
</feature>
<feature type="transmembrane region" description="Helical" evidence="8">
    <location>
        <begin position="184"/>
        <end position="203"/>
    </location>
</feature>
<proteinExistence type="predicted"/>
<dbReference type="RefSeq" id="XP_022347634.1">
    <property type="nucleotide sequence ID" value="XM_022491926.1"/>
</dbReference>
<evidence type="ECO:0000313" key="11">
    <source>
        <dbReference type="RefSeq" id="XP_022347634.1"/>
    </source>
</evidence>
<accession>A0A2Y9IK31</accession>
<evidence type="ECO:0000313" key="10">
    <source>
        <dbReference type="Proteomes" id="UP000248482"/>
    </source>
</evidence>
<reference evidence="11" key="1">
    <citation type="submission" date="2025-08" db="UniProtKB">
        <authorList>
            <consortium name="RefSeq"/>
        </authorList>
    </citation>
    <scope>IDENTIFICATION</scope>
    <source>
        <tissue evidence="11">Blood</tissue>
    </source>
</reference>
<evidence type="ECO:0000256" key="5">
    <source>
        <dbReference type="ARBA" id="ARBA00022989"/>
    </source>
</evidence>
<dbReference type="STRING" id="391180.A0A2Y9IK31"/>
<dbReference type="Proteomes" id="UP000248482">
    <property type="component" value="Unplaced"/>
</dbReference>
<dbReference type="InterPro" id="IPR017452">
    <property type="entry name" value="GPCR_Rhodpsn_7TM"/>
</dbReference>
<gene>
    <name evidence="11" type="primary">LOC111139606</name>
</gene>
<keyword evidence="6 8" id="KW-0472">Membrane</keyword>
<dbReference type="PROSITE" id="PS50262">
    <property type="entry name" value="G_PROTEIN_RECEP_F1_2"/>
    <property type="match status" value="1"/>
</dbReference>
<protein>
    <submittedName>
        <fullName evidence="11">Olfactory receptor 13H1-like</fullName>
    </submittedName>
</protein>
<sequence>MRDGAFKEPSRVSKELPVSEPPLKVITFSHPARAREGDGGQNSGEETYFVLLGLSRCLWATTVFCLLILTCVVTVFGNGLILLLLSHGPWLHTSMSFFLSSLSLVGVCFTMSRVPQMLANCSLTLPVVSLAHCLAPMAVGPSLSVVECLLLAAMACDSCVAIMDPWRYSLHMGPRLCGLLARTLWTAVFLLTMVPVLAVPLEFCGHQVISHFSCELLALLQLACSHRLFCEALTKSSHSEVRVSPRSSVAIPPYVALQEKVTHDGDKVISTCYGILTPTVDPVIGSLRNKDRKGVFRRLLGRKPDF</sequence>
<keyword evidence="7" id="KW-0807">Transducer</keyword>
<dbReference type="OrthoDB" id="9018891at2759"/>
<dbReference type="SUPFAM" id="SSF81321">
    <property type="entry name" value="Family A G protein-coupled receptor-like"/>
    <property type="match status" value="1"/>
</dbReference>
<evidence type="ECO:0000256" key="7">
    <source>
        <dbReference type="ARBA" id="ARBA00023224"/>
    </source>
</evidence>
<keyword evidence="10" id="KW-1185">Reference proteome</keyword>
<dbReference type="PANTHER" id="PTHR26453">
    <property type="entry name" value="OLFACTORY RECEPTOR"/>
    <property type="match status" value="1"/>
</dbReference>
<dbReference type="GeneID" id="111139606"/>
<dbReference type="GO" id="GO:0004984">
    <property type="term" value="F:olfactory receptor activity"/>
    <property type="evidence" value="ECO:0007669"/>
    <property type="project" value="InterPro"/>
</dbReference>
<evidence type="ECO:0000259" key="9">
    <source>
        <dbReference type="PROSITE" id="PS50262"/>
    </source>
</evidence>
<feature type="domain" description="G-protein coupled receptors family 1 profile" evidence="9">
    <location>
        <begin position="77"/>
        <end position="214"/>
    </location>
</feature>
<dbReference type="Pfam" id="PF13853">
    <property type="entry name" value="7tm_4"/>
    <property type="match status" value="1"/>
</dbReference>
<evidence type="ECO:0000256" key="1">
    <source>
        <dbReference type="ARBA" id="ARBA00004651"/>
    </source>
</evidence>
<evidence type="ECO:0000256" key="4">
    <source>
        <dbReference type="ARBA" id="ARBA00022692"/>
    </source>
</evidence>
<evidence type="ECO:0000256" key="3">
    <source>
        <dbReference type="ARBA" id="ARBA00022606"/>
    </source>
</evidence>